<dbReference type="Pfam" id="PF01522">
    <property type="entry name" value="Polysacc_deac_1"/>
    <property type="match status" value="1"/>
</dbReference>
<evidence type="ECO:0000259" key="4">
    <source>
        <dbReference type="PROSITE" id="PS51677"/>
    </source>
</evidence>
<dbReference type="InterPro" id="IPR012854">
    <property type="entry name" value="Cu_amine_oxidase-like_N"/>
</dbReference>
<dbReference type="InterPro" id="IPR051398">
    <property type="entry name" value="Polysacch_Deacetylase"/>
</dbReference>
<evidence type="ECO:0000313" key="6">
    <source>
        <dbReference type="Proteomes" id="UP000214588"/>
    </source>
</evidence>
<dbReference type="EMBL" id="NIQC01000023">
    <property type="protein sequence ID" value="OWZ83233.1"/>
    <property type="molecule type" value="Genomic_DNA"/>
</dbReference>
<dbReference type="InterPro" id="IPR011330">
    <property type="entry name" value="Glyco_hydro/deAcase_b/a-brl"/>
</dbReference>
<evidence type="ECO:0000313" key="5">
    <source>
        <dbReference type="EMBL" id="OWZ83233.1"/>
    </source>
</evidence>
<accession>A0A226BW63</accession>
<dbReference type="OrthoDB" id="9769314at2"/>
<comment type="subcellular location">
    <subcellularLocation>
        <location evidence="1">Secreted</location>
    </subcellularLocation>
</comment>
<dbReference type="SUPFAM" id="SSF88713">
    <property type="entry name" value="Glycoside hydrolase/deacetylase"/>
    <property type="match status" value="1"/>
</dbReference>
<feature type="domain" description="NodB homology" evidence="4">
    <location>
        <begin position="144"/>
        <end position="228"/>
    </location>
</feature>
<dbReference type="GO" id="GO:0016810">
    <property type="term" value="F:hydrolase activity, acting on carbon-nitrogen (but not peptide) bonds"/>
    <property type="evidence" value="ECO:0007669"/>
    <property type="project" value="InterPro"/>
</dbReference>
<dbReference type="Gene3D" id="3.20.20.370">
    <property type="entry name" value="Glycoside hydrolase/deacetylase"/>
    <property type="match status" value="1"/>
</dbReference>
<evidence type="ECO:0000256" key="1">
    <source>
        <dbReference type="ARBA" id="ARBA00004613"/>
    </source>
</evidence>
<keyword evidence="2 3" id="KW-0732">Signal</keyword>
<evidence type="ECO:0000256" key="3">
    <source>
        <dbReference type="SAM" id="SignalP"/>
    </source>
</evidence>
<dbReference type="PROSITE" id="PS51677">
    <property type="entry name" value="NODB"/>
    <property type="match status" value="1"/>
</dbReference>
<evidence type="ECO:0000256" key="2">
    <source>
        <dbReference type="ARBA" id="ARBA00022729"/>
    </source>
</evidence>
<dbReference type="GO" id="GO:0005576">
    <property type="term" value="C:extracellular region"/>
    <property type="evidence" value="ECO:0007669"/>
    <property type="project" value="UniProtKB-SubCell"/>
</dbReference>
<sequence>MKKIMFFSLMVIYMISSGVLAEETTNITVIIDGEEIQPDDQARMIEGRTLLPARSVFEGLGADMEWDPETQTASGVIDGFRVDIPLGSTKAIISGETEELEVPAKAGRTYVPLQFAAQAFGGSVHWDGKTSTVTITMTNSAPQPTLVLTYDDGYLEDYTDIFPVHKKYDVPGVSAVGTGAMGTVYDRVIGKELEFMTLEQMLEMQKFGWEFICHTRHHMNLSGKILNQPTSFGDTKIYIDQPYQNFYRQDKDSNVEMVIKENEKEEIIIAKGFDKENEEYIEVKNGIEKSYTKEAVVRLSPETHKDETYGNMEDLKSMGLNVKNHGYPYGDNDSYARKASTKYYNSARGTGVDADDPLQKNVHFSDYYTLEDNNYFRTYDISAPSLDYKDHDWIDEKLDKVEEVKGLLIFYAHPNKDVDLADRVEYIIQECQDRGIEITTMQKALEKFGD</sequence>
<dbReference type="GO" id="GO:0005975">
    <property type="term" value="P:carbohydrate metabolic process"/>
    <property type="evidence" value="ECO:0007669"/>
    <property type="project" value="InterPro"/>
</dbReference>
<comment type="caution">
    <text evidence="5">The sequence shown here is derived from an EMBL/GenBank/DDBJ whole genome shotgun (WGS) entry which is preliminary data.</text>
</comment>
<dbReference type="PANTHER" id="PTHR34216">
    <property type="match status" value="1"/>
</dbReference>
<keyword evidence="6" id="KW-1185">Reference proteome</keyword>
<protein>
    <recommendedName>
        <fullName evidence="4">NodB homology domain-containing protein</fullName>
    </recommendedName>
</protein>
<dbReference type="Pfam" id="PF07833">
    <property type="entry name" value="Cu_amine_oxidN1"/>
    <property type="match status" value="1"/>
</dbReference>
<dbReference type="SUPFAM" id="SSF55383">
    <property type="entry name" value="Copper amine oxidase, domain N"/>
    <property type="match status" value="1"/>
</dbReference>
<proteinExistence type="predicted"/>
<reference evidence="5 6" key="1">
    <citation type="submission" date="2017-06" db="EMBL/GenBank/DDBJ databases">
        <title>Draft Genome Sequence of Natranaerobius trueperi halophilic, alkalithermophilic bacteria from soda lakes.</title>
        <authorList>
            <person name="Zhao B."/>
        </authorList>
    </citation>
    <scope>NUCLEOTIDE SEQUENCE [LARGE SCALE GENOMIC DNA]</scope>
    <source>
        <strain evidence="5 6">DSM 18760</strain>
    </source>
</reference>
<name>A0A226BW63_9FIRM</name>
<dbReference type="Gene3D" id="3.30.457.10">
    <property type="entry name" value="Copper amine oxidase-like, N-terminal domain"/>
    <property type="match status" value="1"/>
</dbReference>
<gene>
    <name evidence="5" type="ORF">CDO51_09640</name>
</gene>
<dbReference type="AlphaFoldDB" id="A0A226BW63"/>
<feature type="signal peptide" evidence="3">
    <location>
        <begin position="1"/>
        <end position="21"/>
    </location>
</feature>
<dbReference type="InterPro" id="IPR036582">
    <property type="entry name" value="Mao_N_sf"/>
</dbReference>
<dbReference type="InterPro" id="IPR002509">
    <property type="entry name" value="NODB_dom"/>
</dbReference>
<dbReference type="PANTHER" id="PTHR34216:SF3">
    <property type="entry name" value="POLY-BETA-1,6-N-ACETYL-D-GLUCOSAMINE N-DEACETYLASE"/>
    <property type="match status" value="1"/>
</dbReference>
<organism evidence="5 6">
    <name type="scientific">Natranaerobius trueperi</name>
    <dbReference type="NCBI Taxonomy" id="759412"/>
    <lineage>
        <taxon>Bacteria</taxon>
        <taxon>Bacillati</taxon>
        <taxon>Bacillota</taxon>
        <taxon>Clostridia</taxon>
        <taxon>Natranaerobiales</taxon>
        <taxon>Natranaerobiaceae</taxon>
        <taxon>Natranaerobius</taxon>
    </lineage>
</organism>
<dbReference type="RefSeq" id="WP_089024059.1">
    <property type="nucleotide sequence ID" value="NZ_NIQC01000023.1"/>
</dbReference>
<dbReference type="Proteomes" id="UP000214588">
    <property type="component" value="Unassembled WGS sequence"/>
</dbReference>
<feature type="chain" id="PRO_5013234372" description="NodB homology domain-containing protein" evidence="3">
    <location>
        <begin position="22"/>
        <end position="450"/>
    </location>
</feature>